<organism evidence="1 2">
    <name type="scientific">Candolleomyces aberdarensis</name>
    <dbReference type="NCBI Taxonomy" id="2316362"/>
    <lineage>
        <taxon>Eukaryota</taxon>
        <taxon>Fungi</taxon>
        <taxon>Dikarya</taxon>
        <taxon>Basidiomycota</taxon>
        <taxon>Agaricomycotina</taxon>
        <taxon>Agaricomycetes</taxon>
        <taxon>Agaricomycetidae</taxon>
        <taxon>Agaricales</taxon>
        <taxon>Agaricineae</taxon>
        <taxon>Psathyrellaceae</taxon>
        <taxon>Candolleomyces</taxon>
    </lineage>
</organism>
<name>A0A4Q2D2Y5_9AGAR</name>
<comment type="caution">
    <text evidence="1">The sequence shown here is derived from an EMBL/GenBank/DDBJ whole genome shotgun (WGS) entry which is preliminary data.</text>
</comment>
<gene>
    <name evidence="1" type="ORF">EST38_g13153</name>
</gene>
<dbReference type="EMBL" id="SDEE01001150">
    <property type="protein sequence ID" value="RXW12701.1"/>
    <property type="molecule type" value="Genomic_DNA"/>
</dbReference>
<dbReference type="OrthoDB" id="10283537at2759"/>
<protein>
    <submittedName>
        <fullName evidence="1">Uncharacterized protein</fullName>
    </submittedName>
</protein>
<reference evidence="1 2" key="1">
    <citation type="submission" date="2019-01" db="EMBL/GenBank/DDBJ databases">
        <title>Draft genome sequence of Psathyrella aberdarensis IHI B618.</title>
        <authorList>
            <person name="Buettner E."/>
            <person name="Kellner H."/>
        </authorList>
    </citation>
    <scope>NUCLEOTIDE SEQUENCE [LARGE SCALE GENOMIC DNA]</scope>
    <source>
        <strain evidence="1 2">IHI B618</strain>
    </source>
</reference>
<accession>A0A4Q2D2Y5</accession>
<proteinExistence type="predicted"/>
<evidence type="ECO:0000313" key="1">
    <source>
        <dbReference type="EMBL" id="RXW12701.1"/>
    </source>
</evidence>
<sequence length="66" mass="6756">MRPLVGVADLIGNERGFFTGNIAGPFVVLRPSTGAACTGSPPVGALATTDLRGTPCWDPVKVSEVD</sequence>
<dbReference type="Proteomes" id="UP000290288">
    <property type="component" value="Unassembled WGS sequence"/>
</dbReference>
<dbReference type="AlphaFoldDB" id="A0A4Q2D2Y5"/>
<keyword evidence="2" id="KW-1185">Reference proteome</keyword>
<evidence type="ECO:0000313" key="2">
    <source>
        <dbReference type="Proteomes" id="UP000290288"/>
    </source>
</evidence>